<keyword evidence="4" id="KW-0539">Nucleus</keyword>
<dbReference type="GO" id="GO:0003677">
    <property type="term" value="F:DNA binding"/>
    <property type="evidence" value="ECO:0007669"/>
    <property type="project" value="InterPro"/>
</dbReference>
<gene>
    <name evidence="6" type="ORF">BpHYR1_007888</name>
</gene>
<dbReference type="AlphaFoldDB" id="A0A3M7QJ85"/>
<dbReference type="Gene3D" id="2.60.40.720">
    <property type="match status" value="1"/>
</dbReference>
<keyword evidence="2" id="KW-0805">Transcription regulation</keyword>
<evidence type="ECO:0000256" key="2">
    <source>
        <dbReference type="ARBA" id="ARBA00023015"/>
    </source>
</evidence>
<protein>
    <submittedName>
        <fullName evidence="6">Runt-related transcription factor 3-like</fullName>
    </submittedName>
</protein>
<dbReference type="GO" id="GO:0005634">
    <property type="term" value="C:nucleus"/>
    <property type="evidence" value="ECO:0007669"/>
    <property type="project" value="UniProtKB-SubCell"/>
</dbReference>
<evidence type="ECO:0000259" key="5">
    <source>
        <dbReference type="PROSITE" id="PS51062"/>
    </source>
</evidence>
<dbReference type="InterPro" id="IPR012346">
    <property type="entry name" value="p53/RUNT-type_TF_DNA-bd_sf"/>
</dbReference>
<dbReference type="PRINTS" id="PR00967">
    <property type="entry name" value="ONCOGENEAML1"/>
</dbReference>
<comment type="subcellular location">
    <subcellularLocation>
        <location evidence="1">Nucleus</location>
    </subcellularLocation>
</comment>
<keyword evidence="3" id="KW-0804">Transcription</keyword>
<comment type="caution">
    <text evidence="6">The sequence shown here is derived from an EMBL/GenBank/DDBJ whole genome shotgun (WGS) entry which is preliminary data.</text>
</comment>
<organism evidence="6 7">
    <name type="scientific">Brachionus plicatilis</name>
    <name type="common">Marine rotifer</name>
    <name type="synonym">Brachionus muelleri</name>
    <dbReference type="NCBI Taxonomy" id="10195"/>
    <lineage>
        <taxon>Eukaryota</taxon>
        <taxon>Metazoa</taxon>
        <taxon>Spiralia</taxon>
        <taxon>Gnathifera</taxon>
        <taxon>Rotifera</taxon>
        <taxon>Eurotatoria</taxon>
        <taxon>Monogononta</taxon>
        <taxon>Pseudotrocha</taxon>
        <taxon>Ploima</taxon>
        <taxon>Brachionidae</taxon>
        <taxon>Brachionus</taxon>
    </lineage>
</organism>
<reference evidence="6 7" key="1">
    <citation type="journal article" date="2018" name="Sci. Rep.">
        <title>Genomic signatures of local adaptation to the degree of environmental predictability in rotifers.</title>
        <authorList>
            <person name="Franch-Gras L."/>
            <person name="Hahn C."/>
            <person name="Garcia-Roger E.M."/>
            <person name="Carmona M.J."/>
            <person name="Serra M."/>
            <person name="Gomez A."/>
        </authorList>
    </citation>
    <scope>NUCLEOTIDE SEQUENCE [LARGE SCALE GENOMIC DNA]</scope>
    <source>
        <strain evidence="6">HYR1</strain>
    </source>
</reference>
<evidence type="ECO:0000256" key="4">
    <source>
        <dbReference type="ARBA" id="ARBA00023242"/>
    </source>
</evidence>
<dbReference type="InterPro" id="IPR013524">
    <property type="entry name" value="Runt_dom"/>
</dbReference>
<name>A0A3M7QJ85_BRAPC</name>
<dbReference type="InterPro" id="IPR000040">
    <property type="entry name" value="AML1_Runt"/>
</dbReference>
<dbReference type="Pfam" id="PF00853">
    <property type="entry name" value="Runt"/>
    <property type="match status" value="1"/>
</dbReference>
<evidence type="ECO:0000313" key="7">
    <source>
        <dbReference type="Proteomes" id="UP000276133"/>
    </source>
</evidence>
<proteinExistence type="predicted"/>
<feature type="domain" description="Runt" evidence="5">
    <location>
        <begin position="1"/>
        <end position="73"/>
    </location>
</feature>
<accession>A0A3M7QJ85</accession>
<keyword evidence="7" id="KW-1185">Reference proteome</keyword>
<evidence type="ECO:0000256" key="1">
    <source>
        <dbReference type="ARBA" id="ARBA00004123"/>
    </source>
</evidence>
<dbReference type="GO" id="GO:0005524">
    <property type="term" value="F:ATP binding"/>
    <property type="evidence" value="ECO:0007669"/>
    <property type="project" value="InterPro"/>
</dbReference>
<evidence type="ECO:0000313" key="6">
    <source>
        <dbReference type="EMBL" id="RNA11025.1"/>
    </source>
</evidence>
<dbReference type="EMBL" id="REGN01006062">
    <property type="protein sequence ID" value="RNA11025.1"/>
    <property type="molecule type" value="Genomic_DNA"/>
</dbReference>
<evidence type="ECO:0000256" key="3">
    <source>
        <dbReference type="ARBA" id="ARBA00023163"/>
    </source>
</evidence>
<dbReference type="GO" id="GO:0003700">
    <property type="term" value="F:DNA-binding transcription factor activity"/>
    <property type="evidence" value="ECO:0007669"/>
    <property type="project" value="InterPro"/>
</dbReference>
<dbReference type="PROSITE" id="PS51062">
    <property type="entry name" value="RUNT"/>
    <property type="match status" value="1"/>
</dbReference>
<dbReference type="STRING" id="10195.A0A3M7QJ85"/>
<dbReference type="Proteomes" id="UP000276133">
    <property type="component" value="Unassembled WGS sequence"/>
</dbReference>
<dbReference type="InterPro" id="IPR008967">
    <property type="entry name" value="p53-like_TF_DNA-bd_sf"/>
</dbReference>
<sequence>MWVEAPDLFGSVENNESRFKNGIAFFGNLRFKTSTGRGNRVDLTIHIETEPKTVLCCTKFLKVTRDGPRIRKKKMISDSFSVDESHQSSSVHENDCDSLMDTSDSLDEHSVFNQLNIPRDKYDKYIQDLNEFTRNFVDYNEKIGQVLTMDDINQIIHQVSFKMIKNLCKKQMS</sequence>
<dbReference type="SUPFAM" id="SSF49417">
    <property type="entry name" value="p53-like transcription factors"/>
    <property type="match status" value="1"/>
</dbReference>